<reference evidence="4" key="1">
    <citation type="submission" date="2023-03" db="EMBL/GenBank/DDBJ databases">
        <title>Massive genome expansion in bonnet fungi (Mycena s.s.) driven by repeated elements and novel gene families across ecological guilds.</title>
        <authorList>
            <consortium name="Lawrence Berkeley National Laboratory"/>
            <person name="Harder C.B."/>
            <person name="Miyauchi S."/>
            <person name="Viragh M."/>
            <person name="Kuo A."/>
            <person name="Thoen E."/>
            <person name="Andreopoulos B."/>
            <person name="Lu D."/>
            <person name="Skrede I."/>
            <person name="Drula E."/>
            <person name="Henrissat B."/>
            <person name="Morin E."/>
            <person name="Kohler A."/>
            <person name="Barry K."/>
            <person name="LaButti K."/>
            <person name="Morin E."/>
            <person name="Salamov A."/>
            <person name="Lipzen A."/>
            <person name="Mereny Z."/>
            <person name="Hegedus B."/>
            <person name="Baldrian P."/>
            <person name="Stursova M."/>
            <person name="Weitz H."/>
            <person name="Taylor A."/>
            <person name="Grigoriev I.V."/>
            <person name="Nagy L.G."/>
            <person name="Martin F."/>
            <person name="Kauserud H."/>
        </authorList>
    </citation>
    <scope>NUCLEOTIDE SEQUENCE</scope>
    <source>
        <strain evidence="4">CBHHK188m</strain>
    </source>
</reference>
<comment type="caution">
    <text evidence="4">The sequence shown here is derived from an EMBL/GenBank/DDBJ whole genome shotgun (WGS) entry which is preliminary data.</text>
</comment>
<proteinExistence type="predicted"/>
<evidence type="ECO:0000256" key="1">
    <source>
        <dbReference type="ARBA" id="ARBA00022741"/>
    </source>
</evidence>
<evidence type="ECO:0008006" key="6">
    <source>
        <dbReference type="Google" id="ProtNLM"/>
    </source>
</evidence>
<evidence type="ECO:0000256" key="2">
    <source>
        <dbReference type="ARBA" id="ARBA00022840"/>
    </source>
</evidence>
<sequence length="73" mass="8066">QETRPTEAEKPPAHRPSSGELVVEKLSARYSPDGPKVLRHISFRVNSGERVDIVGRTGSGKVFDRVTISSTEY</sequence>
<accession>A0AAD7N3C1</accession>
<keyword evidence="2" id="KW-0067">ATP-binding</keyword>
<dbReference type="EMBL" id="JARJLG010000116">
    <property type="protein sequence ID" value="KAJ7742658.1"/>
    <property type="molecule type" value="Genomic_DNA"/>
</dbReference>
<dbReference type="GO" id="GO:0005524">
    <property type="term" value="F:ATP binding"/>
    <property type="evidence" value="ECO:0007669"/>
    <property type="project" value="UniProtKB-KW"/>
</dbReference>
<feature type="region of interest" description="Disordered" evidence="3">
    <location>
        <begin position="1"/>
        <end position="21"/>
    </location>
</feature>
<evidence type="ECO:0000313" key="4">
    <source>
        <dbReference type="EMBL" id="KAJ7742658.1"/>
    </source>
</evidence>
<protein>
    <recommendedName>
        <fullName evidence="6">ABC transporter ATP-binding protein</fullName>
    </recommendedName>
</protein>
<dbReference type="InterPro" id="IPR027417">
    <property type="entry name" value="P-loop_NTPase"/>
</dbReference>
<keyword evidence="5" id="KW-1185">Reference proteome</keyword>
<name>A0AAD7N3C1_9AGAR</name>
<dbReference type="SUPFAM" id="SSF52540">
    <property type="entry name" value="P-loop containing nucleoside triphosphate hydrolases"/>
    <property type="match status" value="1"/>
</dbReference>
<evidence type="ECO:0000313" key="5">
    <source>
        <dbReference type="Proteomes" id="UP001215280"/>
    </source>
</evidence>
<organism evidence="4 5">
    <name type="scientific">Mycena maculata</name>
    <dbReference type="NCBI Taxonomy" id="230809"/>
    <lineage>
        <taxon>Eukaryota</taxon>
        <taxon>Fungi</taxon>
        <taxon>Dikarya</taxon>
        <taxon>Basidiomycota</taxon>
        <taxon>Agaricomycotina</taxon>
        <taxon>Agaricomycetes</taxon>
        <taxon>Agaricomycetidae</taxon>
        <taxon>Agaricales</taxon>
        <taxon>Marasmiineae</taxon>
        <taxon>Mycenaceae</taxon>
        <taxon>Mycena</taxon>
    </lineage>
</organism>
<dbReference type="GO" id="GO:0042626">
    <property type="term" value="F:ATPase-coupled transmembrane transporter activity"/>
    <property type="evidence" value="ECO:0007669"/>
    <property type="project" value="TreeGrafter"/>
</dbReference>
<feature type="compositionally biased region" description="Basic and acidic residues" evidence="3">
    <location>
        <begin position="1"/>
        <end position="12"/>
    </location>
</feature>
<feature type="non-terminal residue" evidence="4">
    <location>
        <position position="1"/>
    </location>
</feature>
<dbReference type="AlphaFoldDB" id="A0AAD7N3C1"/>
<dbReference type="GO" id="GO:0016020">
    <property type="term" value="C:membrane"/>
    <property type="evidence" value="ECO:0007669"/>
    <property type="project" value="TreeGrafter"/>
</dbReference>
<dbReference type="InterPro" id="IPR050173">
    <property type="entry name" value="ABC_transporter_C-like"/>
</dbReference>
<dbReference type="PANTHER" id="PTHR24223">
    <property type="entry name" value="ATP-BINDING CASSETTE SUB-FAMILY C"/>
    <property type="match status" value="1"/>
</dbReference>
<dbReference type="Proteomes" id="UP001215280">
    <property type="component" value="Unassembled WGS sequence"/>
</dbReference>
<dbReference type="Gene3D" id="3.40.50.300">
    <property type="entry name" value="P-loop containing nucleotide triphosphate hydrolases"/>
    <property type="match status" value="1"/>
</dbReference>
<evidence type="ECO:0000256" key="3">
    <source>
        <dbReference type="SAM" id="MobiDB-lite"/>
    </source>
</evidence>
<gene>
    <name evidence="4" type="ORF">DFH07DRAFT_750164</name>
</gene>
<keyword evidence="1" id="KW-0547">Nucleotide-binding</keyword>